<proteinExistence type="predicted"/>
<keyword evidence="2" id="KW-1185">Reference proteome</keyword>
<comment type="caution">
    <text evidence="1">The sequence shown here is derived from an EMBL/GenBank/DDBJ whole genome shotgun (WGS) entry which is preliminary data.</text>
</comment>
<accession>A0ACB7ZE09</accession>
<sequence>MVTFLLLKSHLIFPSKAPAKARQGSSGCFAALRASISSNASRVPLAGKVVAKWSQRIGNVFLTLSIILFCFYTSIFRGDVDLNNPHFHILPEVSKNLACYCIRRDHMKGAILDGGIPFNKAHGMSVFEYPKKEPRFGEVFYKAMHSHTTLAMKDILDKYKGFAGLKQIVDVGGGLGATLGIIVSKYPHIEGINYDLPHVVKTAPSWPGVQHVGGDMFESVPKGEVIFMKWILHNWNDEMCLKLLKNCWNALLESGKVIIVESILQENPEDSDPISRIGFELDMSMWATTPEGKERTEKEFDALAKAAGFPAWKPICRASSNWVIEFYKNI</sequence>
<dbReference type="EMBL" id="CM037162">
    <property type="protein sequence ID" value="KAH7864004.1"/>
    <property type="molecule type" value="Genomic_DNA"/>
</dbReference>
<evidence type="ECO:0000313" key="2">
    <source>
        <dbReference type="Proteomes" id="UP000828048"/>
    </source>
</evidence>
<gene>
    <name evidence="1" type="ORF">Vadar_024521</name>
</gene>
<evidence type="ECO:0000313" key="1">
    <source>
        <dbReference type="EMBL" id="KAH7864004.1"/>
    </source>
</evidence>
<organism evidence="1 2">
    <name type="scientific">Vaccinium darrowii</name>
    <dbReference type="NCBI Taxonomy" id="229202"/>
    <lineage>
        <taxon>Eukaryota</taxon>
        <taxon>Viridiplantae</taxon>
        <taxon>Streptophyta</taxon>
        <taxon>Embryophyta</taxon>
        <taxon>Tracheophyta</taxon>
        <taxon>Spermatophyta</taxon>
        <taxon>Magnoliopsida</taxon>
        <taxon>eudicotyledons</taxon>
        <taxon>Gunneridae</taxon>
        <taxon>Pentapetalae</taxon>
        <taxon>asterids</taxon>
        <taxon>Ericales</taxon>
        <taxon>Ericaceae</taxon>
        <taxon>Vaccinioideae</taxon>
        <taxon>Vaccinieae</taxon>
        <taxon>Vaccinium</taxon>
    </lineage>
</organism>
<protein>
    <submittedName>
        <fullName evidence="1">Uncharacterized protein</fullName>
    </submittedName>
</protein>
<name>A0ACB7ZE09_9ERIC</name>
<reference evidence="1 2" key="1">
    <citation type="journal article" date="2021" name="Hortic Res">
        <title>High-quality reference genome and annotation aids understanding of berry development for evergreen blueberry (Vaccinium darrowii).</title>
        <authorList>
            <person name="Yu J."/>
            <person name="Hulse-Kemp A.M."/>
            <person name="Babiker E."/>
            <person name="Staton M."/>
        </authorList>
    </citation>
    <scope>NUCLEOTIDE SEQUENCE [LARGE SCALE GENOMIC DNA]</scope>
    <source>
        <strain evidence="2">cv. NJ 8807/NJ 8810</strain>
        <tissue evidence="1">Young leaf</tissue>
    </source>
</reference>
<dbReference type="Proteomes" id="UP000828048">
    <property type="component" value="Chromosome 12"/>
</dbReference>